<gene>
    <name evidence="1" type="ORF">CCAM_LOCUS1819</name>
</gene>
<dbReference type="Proteomes" id="UP000595140">
    <property type="component" value="Unassembled WGS sequence"/>
</dbReference>
<proteinExistence type="predicted"/>
<reference evidence="1 2" key="1">
    <citation type="submission" date="2018-04" db="EMBL/GenBank/DDBJ databases">
        <authorList>
            <person name="Vogel A."/>
        </authorList>
    </citation>
    <scope>NUCLEOTIDE SEQUENCE [LARGE SCALE GENOMIC DNA]</scope>
</reference>
<evidence type="ECO:0000313" key="2">
    <source>
        <dbReference type="Proteomes" id="UP000595140"/>
    </source>
</evidence>
<dbReference type="AlphaFoldDB" id="A0A484K317"/>
<name>A0A484K317_9ASTE</name>
<dbReference type="PANTHER" id="PTHR44378:SF1">
    <property type="entry name" value="ACYL-ACTIVATING ENZYME 18, PEROXISOMAL-RELATED"/>
    <property type="match status" value="1"/>
</dbReference>
<dbReference type="PANTHER" id="PTHR44378">
    <property type="entry name" value="ACYL-ACTIVATING ENZYME 17, PEROXISOMAL-RELATED"/>
    <property type="match status" value="1"/>
</dbReference>
<evidence type="ECO:0000313" key="1">
    <source>
        <dbReference type="EMBL" id="VFQ60043.1"/>
    </source>
</evidence>
<protein>
    <submittedName>
        <fullName evidence="1">Uncharacterized protein</fullName>
    </submittedName>
</protein>
<organism evidence="1 2">
    <name type="scientific">Cuscuta campestris</name>
    <dbReference type="NCBI Taxonomy" id="132261"/>
    <lineage>
        <taxon>Eukaryota</taxon>
        <taxon>Viridiplantae</taxon>
        <taxon>Streptophyta</taxon>
        <taxon>Embryophyta</taxon>
        <taxon>Tracheophyta</taxon>
        <taxon>Spermatophyta</taxon>
        <taxon>Magnoliopsida</taxon>
        <taxon>eudicotyledons</taxon>
        <taxon>Gunneridae</taxon>
        <taxon>Pentapetalae</taxon>
        <taxon>asterids</taxon>
        <taxon>lamiids</taxon>
        <taxon>Solanales</taxon>
        <taxon>Convolvulaceae</taxon>
        <taxon>Cuscuteae</taxon>
        <taxon>Cuscuta</taxon>
        <taxon>Cuscuta subgen. Grammica</taxon>
        <taxon>Cuscuta sect. Cleistogrammica</taxon>
    </lineage>
</organism>
<sequence>MAAKSIADVGAEDLVQVGLSPEEAASLHRQLEDAIALSRRHPPGLDPPVVWREITARKLLKPTHPHALHRLLYRSVYSNYDESSSGPPLFWFPSLLLLLLESSGFPIF</sequence>
<dbReference type="EMBL" id="OOIL02000093">
    <property type="protein sequence ID" value="VFQ60043.1"/>
    <property type="molecule type" value="Genomic_DNA"/>
</dbReference>
<keyword evidence="2" id="KW-1185">Reference proteome</keyword>
<accession>A0A484K317</accession>